<feature type="domain" description="E3 UFM1-protein ligase 1-like N-terminal" evidence="3">
    <location>
        <begin position="6"/>
        <end position="62"/>
    </location>
</feature>
<evidence type="ECO:0000256" key="2">
    <source>
        <dbReference type="ARBA" id="ARBA00031516"/>
    </source>
</evidence>
<proteinExistence type="predicted"/>
<accession>A0ABV0QQ04</accession>
<comment type="caution">
    <text evidence="4">The sequence shown here is derived from an EMBL/GenBank/DDBJ whole genome shotgun (WGS) entry which is preliminary data.</text>
</comment>
<reference evidence="4 5" key="1">
    <citation type="submission" date="2021-06" db="EMBL/GenBank/DDBJ databases">
        <authorList>
            <person name="Palmer J.M."/>
        </authorList>
    </citation>
    <scope>NUCLEOTIDE SEQUENCE [LARGE SCALE GENOMIC DNA]</scope>
    <source>
        <strain evidence="4 5">XC_2019</strain>
        <tissue evidence="4">Muscle</tissue>
    </source>
</reference>
<dbReference type="Proteomes" id="UP001434883">
    <property type="component" value="Unassembled WGS sequence"/>
</dbReference>
<organism evidence="4 5">
    <name type="scientific">Xenoophorus captivus</name>
    <dbReference type="NCBI Taxonomy" id="1517983"/>
    <lineage>
        <taxon>Eukaryota</taxon>
        <taxon>Metazoa</taxon>
        <taxon>Chordata</taxon>
        <taxon>Craniata</taxon>
        <taxon>Vertebrata</taxon>
        <taxon>Euteleostomi</taxon>
        <taxon>Actinopterygii</taxon>
        <taxon>Neopterygii</taxon>
        <taxon>Teleostei</taxon>
        <taxon>Neoteleostei</taxon>
        <taxon>Acanthomorphata</taxon>
        <taxon>Ovalentaria</taxon>
        <taxon>Atherinomorphae</taxon>
        <taxon>Cyprinodontiformes</taxon>
        <taxon>Goodeidae</taxon>
        <taxon>Xenoophorus</taxon>
    </lineage>
</organism>
<keyword evidence="5" id="KW-1185">Reference proteome</keyword>
<dbReference type="InterPro" id="IPR018611">
    <property type="entry name" value="Ufl1"/>
</dbReference>
<dbReference type="InterPro" id="IPR056579">
    <property type="entry name" value="Ufl1_N"/>
</dbReference>
<dbReference type="PANTHER" id="PTHR31057">
    <property type="entry name" value="E3 UFM1-PROTEIN LIGASE 1"/>
    <property type="match status" value="1"/>
</dbReference>
<dbReference type="Pfam" id="PF09743">
    <property type="entry name" value="E3_UFM1_ligase"/>
    <property type="match status" value="2"/>
</dbReference>
<feature type="non-terminal residue" evidence="4">
    <location>
        <position position="1"/>
    </location>
</feature>
<sequence>HCCVSKPVSRLSERNCIEIITKLVQDKKLDVVHTLDGKEYITPAQISREIRDELYVHGGHAGIEMVYTSCVLCSAYLDRLAEEVNDKLQEAGLITIAELCKSYDLPGDFLTEELLKRLGKLIQGEMDQYNRGVIFTRAFVARHKARIRGLFSAVTSVFIFLPAVLEELVNSGRLKGSVVGGRQDKAVYIPDIYARTQNAWETARADAVCSWRSHPRLVSSLKPFSSCSSFIFADVLGFLLQCSLTMPSAKRYICCTLQVELCSDLPPAEFDALLRLGIPDPSSYIKKRFKSNKLLFLRAASVGQALVDQVEASVEEAVNSATWTDLQVISPATLLIAQISCNIMRTHLPASSS</sequence>
<dbReference type="EMBL" id="JAHRIN010018341">
    <property type="protein sequence ID" value="MEQ2197909.1"/>
    <property type="molecule type" value="Genomic_DNA"/>
</dbReference>
<feature type="domain" description="E3 UFM1-protein ligase 1-like N-terminal" evidence="3">
    <location>
        <begin position="70"/>
        <end position="200"/>
    </location>
</feature>
<evidence type="ECO:0000259" key="3">
    <source>
        <dbReference type="Pfam" id="PF09743"/>
    </source>
</evidence>
<evidence type="ECO:0000313" key="5">
    <source>
        <dbReference type="Proteomes" id="UP001434883"/>
    </source>
</evidence>
<dbReference type="Pfam" id="PF25870">
    <property type="entry name" value="WHD_UFL1_5th"/>
    <property type="match status" value="1"/>
</dbReference>
<gene>
    <name evidence="4" type="ORF">XENOCAPTIV_004978</name>
</gene>
<name>A0ABV0QQ04_9TELE</name>
<dbReference type="PANTHER" id="PTHR31057:SF0">
    <property type="entry name" value="E3 UFM1-PROTEIN LIGASE 1"/>
    <property type="match status" value="1"/>
</dbReference>
<evidence type="ECO:0000313" key="4">
    <source>
        <dbReference type="EMBL" id="MEQ2197909.1"/>
    </source>
</evidence>
<evidence type="ECO:0000256" key="1">
    <source>
        <dbReference type="ARBA" id="ARBA00019780"/>
    </source>
</evidence>
<protein>
    <recommendedName>
        <fullName evidence="1">E3 UFM1-protein ligase 1</fullName>
    </recommendedName>
    <alternativeName>
        <fullName evidence="2">E3 UFM1-protein transferase 1</fullName>
    </alternativeName>
</protein>